<dbReference type="InterPro" id="IPR050984">
    <property type="entry name" value="Gfo/Idh/MocA_domain"/>
</dbReference>
<evidence type="ECO:0000259" key="3">
    <source>
        <dbReference type="Pfam" id="PF01408"/>
    </source>
</evidence>
<dbReference type="InterPro" id="IPR036291">
    <property type="entry name" value="NAD(P)-bd_dom_sf"/>
</dbReference>
<dbReference type="InterPro" id="IPR055170">
    <property type="entry name" value="GFO_IDH_MocA-like_dom"/>
</dbReference>
<dbReference type="Gene3D" id="3.30.360.10">
    <property type="entry name" value="Dihydrodipicolinate Reductase, domain 2"/>
    <property type="match status" value="1"/>
</dbReference>
<dbReference type="Pfam" id="PF22725">
    <property type="entry name" value="GFO_IDH_MocA_C3"/>
    <property type="match status" value="1"/>
</dbReference>
<evidence type="ECO:0000256" key="1">
    <source>
        <dbReference type="ARBA" id="ARBA00010928"/>
    </source>
</evidence>
<dbReference type="PANTHER" id="PTHR22604">
    <property type="entry name" value="OXIDOREDUCTASES"/>
    <property type="match status" value="1"/>
</dbReference>
<evidence type="ECO:0000313" key="5">
    <source>
        <dbReference type="EMBL" id="MBD1221360.1"/>
    </source>
</evidence>
<dbReference type="EMBL" id="JACWEZ010000001">
    <property type="protein sequence ID" value="MBD1221360.1"/>
    <property type="molecule type" value="Genomic_DNA"/>
</dbReference>
<dbReference type="SUPFAM" id="SSF55347">
    <property type="entry name" value="Glyceraldehyde-3-phosphate dehydrogenase-like, C-terminal domain"/>
    <property type="match status" value="1"/>
</dbReference>
<dbReference type="InterPro" id="IPR000683">
    <property type="entry name" value="Gfo/Idh/MocA-like_OxRdtase_N"/>
</dbReference>
<dbReference type="SUPFAM" id="SSF51735">
    <property type="entry name" value="NAD(P)-binding Rossmann-fold domains"/>
    <property type="match status" value="1"/>
</dbReference>
<protein>
    <submittedName>
        <fullName evidence="5">Gfo/Idh/MocA family oxidoreductase</fullName>
    </submittedName>
</protein>
<name>A0ABR7VJD9_VIRHA</name>
<dbReference type="Pfam" id="PF01408">
    <property type="entry name" value="GFO_IDH_MocA"/>
    <property type="match status" value="1"/>
</dbReference>
<accession>A0ABR7VJD9</accession>
<keyword evidence="2" id="KW-0560">Oxidoreductase</keyword>
<keyword evidence="6" id="KW-1185">Reference proteome</keyword>
<proteinExistence type="inferred from homology"/>
<dbReference type="Gene3D" id="3.40.50.720">
    <property type="entry name" value="NAD(P)-binding Rossmann-like Domain"/>
    <property type="match status" value="1"/>
</dbReference>
<dbReference type="PANTHER" id="PTHR22604:SF105">
    <property type="entry name" value="TRANS-1,2-DIHYDROBENZENE-1,2-DIOL DEHYDROGENASE"/>
    <property type="match status" value="1"/>
</dbReference>
<dbReference type="Proteomes" id="UP000621631">
    <property type="component" value="Unassembled WGS sequence"/>
</dbReference>
<sequence>MAKVKWGIISSAQIAIDQVIPAIKSSHNGEVYAISSGSGKEKDVAKQFSIPNTYDDHEKLLDDPEIDAVYIPLPNSLHKEWCVKAARKGKHILCEKPIALSENQLFDIIQACEENHVYFMEAYMYRFHSQHKLVKEMLEEGKIGDILSIHSVFHFTIDQPKKDIRMQAELGGGVTYDIGGYSVNVINYLLDSSPSTVYATALYEDVDTKITAVLEYENQITATIDSSFYGPMLHAYKIIGTKGVIEVPYAFRPDLNDDDGVIIIRNQTEEILHVKEKQYVNEVEHFAEVIQGKAVLDYTPSEVHRTLKTLEAIQQSAIKKRQVIL</sequence>
<evidence type="ECO:0000313" key="6">
    <source>
        <dbReference type="Proteomes" id="UP000621631"/>
    </source>
</evidence>
<feature type="domain" description="GFO/IDH/MocA-like oxidoreductase" evidence="4">
    <location>
        <begin position="132"/>
        <end position="246"/>
    </location>
</feature>
<gene>
    <name evidence="5" type="ORF">IC602_01900</name>
</gene>
<organism evidence="5 6">
    <name type="scientific">Virgibacillus halodenitrificans</name>
    <name type="common">Bacillus halodenitrificans</name>
    <dbReference type="NCBI Taxonomy" id="1482"/>
    <lineage>
        <taxon>Bacteria</taxon>
        <taxon>Bacillati</taxon>
        <taxon>Bacillota</taxon>
        <taxon>Bacilli</taxon>
        <taxon>Bacillales</taxon>
        <taxon>Bacillaceae</taxon>
        <taxon>Virgibacillus</taxon>
    </lineage>
</organism>
<dbReference type="RefSeq" id="WP_189776788.1">
    <property type="nucleotide sequence ID" value="NZ_JACWEZ010000001.1"/>
</dbReference>
<evidence type="ECO:0000256" key="2">
    <source>
        <dbReference type="ARBA" id="ARBA00023002"/>
    </source>
</evidence>
<comment type="similarity">
    <text evidence="1">Belongs to the Gfo/Idh/MocA family.</text>
</comment>
<comment type="caution">
    <text evidence="5">The sequence shown here is derived from an EMBL/GenBank/DDBJ whole genome shotgun (WGS) entry which is preliminary data.</text>
</comment>
<reference evidence="5 6" key="1">
    <citation type="submission" date="2020-09" db="EMBL/GenBank/DDBJ databases">
        <title>Draft Genome Sequences of Oil-Oxidizing Bacteria Halomonas titanicae, Marinobacter lutaoensis, and Virgibacillus halodenitrificans Isolated from Highly Saline Environments.</title>
        <authorList>
            <person name="Grouzdev D.S."/>
            <person name="Sokolova D.S."/>
            <person name="Semenova E.M."/>
            <person name="Borzenkov I.A."/>
            <person name="Bidzhieva S.K."/>
            <person name="Poltaraus A.B."/>
            <person name="Nazina T.N."/>
        </authorList>
    </citation>
    <scope>NUCLEOTIDE SEQUENCE [LARGE SCALE GENOMIC DNA]</scope>
    <source>
        <strain evidence="5 6">VKM B-3472D</strain>
    </source>
</reference>
<feature type="domain" description="Gfo/Idh/MocA-like oxidoreductase N-terminal" evidence="3">
    <location>
        <begin position="5"/>
        <end position="122"/>
    </location>
</feature>
<evidence type="ECO:0000259" key="4">
    <source>
        <dbReference type="Pfam" id="PF22725"/>
    </source>
</evidence>